<evidence type="ECO:0000313" key="9">
    <source>
        <dbReference type="Proteomes" id="UP001432180"/>
    </source>
</evidence>
<dbReference type="InterPro" id="IPR011006">
    <property type="entry name" value="CheY-like_superfamily"/>
</dbReference>
<keyword evidence="2" id="KW-0067">ATP-binding</keyword>
<keyword evidence="5" id="KW-0597">Phosphoprotein</keyword>
<dbReference type="Pfam" id="PF02954">
    <property type="entry name" value="HTH_8"/>
    <property type="match status" value="1"/>
</dbReference>
<dbReference type="Gene3D" id="3.40.50.300">
    <property type="entry name" value="P-loop containing nucleotide triphosphate hydrolases"/>
    <property type="match status" value="1"/>
</dbReference>
<dbReference type="EMBL" id="CP121472">
    <property type="protein sequence ID" value="WPL17739.1"/>
    <property type="molecule type" value="Genomic_DNA"/>
</dbReference>
<dbReference type="InterPro" id="IPR025943">
    <property type="entry name" value="Sigma_54_int_dom_ATP-bd_2"/>
</dbReference>
<dbReference type="Gene3D" id="1.10.10.60">
    <property type="entry name" value="Homeodomain-like"/>
    <property type="match status" value="1"/>
</dbReference>
<organism evidence="8 9">
    <name type="scientific">Thiorhodovibrio winogradskyi</name>
    <dbReference type="NCBI Taxonomy" id="77007"/>
    <lineage>
        <taxon>Bacteria</taxon>
        <taxon>Pseudomonadati</taxon>
        <taxon>Pseudomonadota</taxon>
        <taxon>Gammaproteobacteria</taxon>
        <taxon>Chromatiales</taxon>
        <taxon>Chromatiaceae</taxon>
        <taxon>Thiorhodovibrio</taxon>
    </lineage>
</organism>
<dbReference type="SUPFAM" id="SSF52540">
    <property type="entry name" value="P-loop containing nucleoside triphosphate hydrolases"/>
    <property type="match status" value="1"/>
</dbReference>
<protein>
    <submittedName>
        <fullName evidence="8">Transcriptional regulatory protein ZraR</fullName>
    </submittedName>
</protein>
<dbReference type="CDD" id="cd00009">
    <property type="entry name" value="AAA"/>
    <property type="match status" value="1"/>
</dbReference>
<name>A0ABZ0SB39_9GAMM</name>
<dbReference type="PROSITE" id="PS50110">
    <property type="entry name" value="RESPONSE_REGULATORY"/>
    <property type="match status" value="1"/>
</dbReference>
<dbReference type="InterPro" id="IPR009057">
    <property type="entry name" value="Homeodomain-like_sf"/>
</dbReference>
<dbReference type="SUPFAM" id="SSF52172">
    <property type="entry name" value="CheY-like"/>
    <property type="match status" value="1"/>
</dbReference>
<dbReference type="NCBIfam" id="TIGR02915">
    <property type="entry name" value="PEP_resp_reg"/>
    <property type="match status" value="1"/>
</dbReference>
<dbReference type="InterPro" id="IPR003593">
    <property type="entry name" value="AAA+_ATPase"/>
</dbReference>
<dbReference type="CDD" id="cd00156">
    <property type="entry name" value="REC"/>
    <property type="match status" value="1"/>
</dbReference>
<dbReference type="Gene3D" id="3.40.50.2300">
    <property type="match status" value="1"/>
</dbReference>
<dbReference type="SMART" id="SM00382">
    <property type="entry name" value="AAA"/>
    <property type="match status" value="1"/>
</dbReference>
<dbReference type="Gene3D" id="1.10.8.60">
    <property type="match status" value="1"/>
</dbReference>
<dbReference type="InterPro" id="IPR001789">
    <property type="entry name" value="Sig_transdc_resp-reg_receiver"/>
</dbReference>
<dbReference type="InterPro" id="IPR058031">
    <property type="entry name" value="AAA_lid_NorR"/>
</dbReference>
<accession>A0ABZ0SB39</accession>
<dbReference type="Pfam" id="PF00158">
    <property type="entry name" value="Sigma54_activat"/>
    <property type="match status" value="1"/>
</dbReference>
<dbReference type="PANTHER" id="PTHR32071">
    <property type="entry name" value="TRANSCRIPTIONAL REGULATORY PROTEIN"/>
    <property type="match status" value="1"/>
</dbReference>
<dbReference type="PROSITE" id="PS00676">
    <property type="entry name" value="SIGMA54_INTERACT_2"/>
    <property type="match status" value="1"/>
</dbReference>
<dbReference type="Pfam" id="PF25601">
    <property type="entry name" value="AAA_lid_14"/>
    <property type="match status" value="1"/>
</dbReference>
<dbReference type="InterPro" id="IPR014264">
    <property type="entry name" value="PEP-CTERM_resp_reg"/>
</dbReference>
<gene>
    <name evidence="8" type="primary">zraR_3</name>
    <name evidence="8" type="ORF">Thiowin_02778</name>
</gene>
<feature type="domain" description="Sigma-54 factor interaction" evidence="6">
    <location>
        <begin position="149"/>
        <end position="378"/>
    </location>
</feature>
<evidence type="ECO:0000256" key="1">
    <source>
        <dbReference type="ARBA" id="ARBA00022741"/>
    </source>
</evidence>
<keyword evidence="1" id="KW-0547">Nucleotide-binding</keyword>
<evidence type="ECO:0000256" key="4">
    <source>
        <dbReference type="ARBA" id="ARBA00023163"/>
    </source>
</evidence>
<evidence type="ECO:0000259" key="7">
    <source>
        <dbReference type="PROSITE" id="PS50110"/>
    </source>
</evidence>
<dbReference type="InterPro" id="IPR002078">
    <property type="entry name" value="Sigma_54_int"/>
</dbReference>
<reference evidence="8 9" key="1">
    <citation type="journal article" date="2023" name="Microorganisms">
        <title>Thiorhodovibrio frisius and Trv. litoralis spp. nov., Two Novel Members from a Clade of Fastidious Purple Sulfur Bacteria That Exhibit Unique Red-Shifted Light-Harvesting Capabilities.</title>
        <authorList>
            <person name="Methner A."/>
            <person name="Kuzyk S.B."/>
            <person name="Petersen J."/>
            <person name="Bauer S."/>
            <person name="Brinkmann H."/>
            <person name="Sichau K."/>
            <person name="Wanner G."/>
            <person name="Wolf J."/>
            <person name="Neumann-Schaal M."/>
            <person name="Henke P."/>
            <person name="Tank M."/>
            <person name="Sproer C."/>
            <person name="Bunk B."/>
            <person name="Overmann J."/>
        </authorList>
    </citation>
    <scope>NUCLEOTIDE SEQUENCE [LARGE SCALE GENOMIC DNA]</scope>
    <source>
        <strain evidence="8 9">DSM 6702</strain>
    </source>
</reference>
<keyword evidence="3" id="KW-0805">Transcription regulation</keyword>
<feature type="modified residue" description="4-aspartylphosphate" evidence="5">
    <location>
        <position position="54"/>
    </location>
</feature>
<evidence type="ECO:0000256" key="3">
    <source>
        <dbReference type="ARBA" id="ARBA00023015"/>
    </source>
</evidence>
<dbReference type="RefSeq" id="WP_328983546.1">
    <property type="nucleotide sequence ID" value="NZ_CP121472.1"/>
</dbReference>
<proteinExistence type="predicted"/>
<evidence type="ECO:0000313" key="8">
    <source>
        <dbReference type="EMBL" id="WPL17739.1"/>
    </source>
</evidence>
<evidence type="ECO:0000256" key="2">
    <source>
        <dbReference type="ARBA" id="ARBA00022840"/>
    </source>
</evidence>
<dbReference type="InterPro" id="IPR002197">
    <property type="entry name" value="HTH_Fis"/>
</dbReference>
<evidence type="ECO:0000256" key="5">
    <source>
        <dbReference type="PROSITE-ProRule" id="PRU00169"/>
    </source>
</evidence>
<feature type="domain" description="Response regulatory" evidence="7">
    <location>
        <begin position="7"/>
        <end position="124"/>
    </location>
</feature>
<keyword evidence="9" id="KW-1185">Reference proteome</keyword>
<dbReference type="PANTHER" id="PTHR32071:SF113">
    <property type="entry name" value="ALGINATE BIOSYNTHESIS TRANSCRIPTIONAL REGULATORY PROTEIN ALGB"/>
    <property type="match status" value="1"/>
</dbReference>
<dbReference type="Proteomes" id="UP001432180">
    <property type="component" value="Chromosome"/>
</dbReference>
<sequence>MSQSAPHLLIVEDDPGLQSQLRWCFDGYRVLIAGNRAEAVAHVRKHRPSVVTLDLGLPPDPGGVSEGMSTLSEMIAIAPGTKIIVVTGNDDRSHAVKAIGLGAYDFHLKPIDAGMLKLVIDRARNLFELEAENQLLQGGSFFETPFANLITNSDNILSLCRDVEKVADTSANVLILGETGTGKELFARALHNLSSRASSRFVAVNCAAIPEQLLESELFGHEKGAFTGASGQSVGKIEHANGGTFFLDEIGDLPISLQPKLLRFLQEHVIERIGGRNEISVDLRIVSATHRNLPDLVAGGHFREDLFYRLSEVMIELPPVRERPGDAVILARAFLKRYNAHFGKSHRGFTPEAVRAIDLHAWPGNVREIEGAVKKAVAMADGPVISAEDLGLALDGIDTPETTLNLREVRKQAEKAAIQQALARADGNLSQAANLLGVTRPTLYNLLEKYGQKPIESQHPK</sequence>
<dbReference type="InterPro" id="IPR025662">
    <property type="entry name" value="Sigma_54_int_dom_ATP-bd_1"/>
</dbReference>
<dbReference type="Pfam" id="PF00072">
    <property type="entry name" value="Response_reg"/>
    <property type="match status" value="1"/>
</dbReference>
<dbReference type="SUPFAM" id="SSF46689">
    <property type="entry name" value="Homeodomain-like"/>
    <property type="match status" value="1"/>
</dbReference>
<evidence type="ECO:0000259" key="6">
    <source>
        <dbReference type="PROSITE" id="PS50045"/>
    </source>
</evidence>
<keyword evidence="4" id="KW-0804">Transcription</keyword>
<dbReference type="InterPro" id="IPR027417">
    <property type="entry name" value="P-loop_NTPase"/>
</dbReference>
<dbReference type="PRINTS" id="PR01590">
    <property type="entry name" value="HTHFIS"/>
</dbReference>
<dbReference type="PROSITE" id="PS50045">
    <property type="entry name" value="SIGMA54_INTERACT_4"/>
    <property type="match status" value="1"/>
</dbReference>
<dbReference type="SMART" id="SM00448">
    <property type="entry name" value="REC"/>
    <property type="match status" value="1"/>
</dbReference>
<dbReference type="PROSITE" id="PS00675">
    <property type="entry name" value="SIGMA54_INTERACT_1"/>
    <property type="match status" value="1"/>
</dbReference>